<dbReference type="AlphaFoldDB" id="A0AAV2T6B2"/>
<evidence type="ECO:0000313" key="2">
    <source>
        <dbReference type="EMBL" id="CAL5131940.1"/>
    </source>
</evidence>
<gene>
    <name evidence="2" type="ORF">CDAUBV1_LOCUS4469</name>
</gene>
<proteinExistence type="predicted"/>
<comment type="caution">
    <text evidence="2">The sequence shown here is derived from an EMBL/GenBank/DDBJ whole genome shotgun (WGS) entry which is preliminary data.</text>
</comment>
<evidence type="ECO:0000256" key="1">
    <source>
        <dbReference type="SAM" id="Phobius"/>
    </source>
</evidence>
<sequence length="88" mass="9951">MRNRSQSSVTYNGTTDQKIFTNLDEYLDHPTCAAESLPSLVNAVHRLILTSLTVIIAMGSLLTYLHVAKLLPQRTTQMPVRKQTFFNE</sequence>
<accession>A0AAV2T6B2</accession>
<protein>
    <submittedName>
        <fullName evidence="2">Uncharacterized protein</fullName>
    </submittedName>
</protein>
<reference evidence="2" key="1">
    <citation type="submission" date="2024-06" db="EMBL/GenBank/DDBJ databases">
        <authorList>
            <person name="Liu X."/>
            <person name="Lenzi L."/>
            <person name="Haldenby T S."/>
            <person name="Uol C."/>
        </authorList>
    </citation>
    <scope>NUCLEOTIDE SEQUENCE</scope>
</reference>
<evidence type="ECO:0000313" key="3">
    <source>
        <dbReference type="Proteomes" id="UP001497525"/>
    </source>
</evidence>
<dbReference type="EMBL" id="CAXLJL010000112">
    <property type="protein sequence ID" value="CAL5131940.1"/>
    <property type="molecule type" value="Genomic_DNA"/>
</dbReference>
<keyword evidence="1" id="KW-0812">Transmembrane</keyword>
<feature type="transmembrane region" description="Helical" evidence="1">
    <location>
        <begin position="47"/>
        <end position="68"/>
    </location>
</feature>
<keyword evidence="1" id="KW-0472">Membrane</keyword>
<keyword evidence="1" id="KW-1133">Transmembrane helix</keyword>
<name>A0AAV2T6B2_CALDB</name>
<organism evidence="2 3">
    <name type="scientific">Calicophoron daubneyi</name>
    <name type="common">Rumen fluke</name>
    <name type="synonym">Paramphistomum daubneyi</name>
    <dbReference type="NCBI Taxonomy" id="300641"/>
    <lineage>
        <taxon>Eukaryota</taxon>
        <taxon>Metazoa</taxon>
        <taxon>Spiralia</taxon>
        <taxon>Lophotrochozoa</taxon>
        <taxon>Platyhelminthes</taxon>
        <taxon>Trematoda</taxon>
        <taxon>Digenea</taxon>
        <taxon>Plagiorchiida</taxon>
        <taxon>Pronocephalata</taxon>
        <taxon>Paramphistomoidea</taxon>
        <taxon>Paramphistomidae</taxon>
        <taxon>Calicophoron</taxon>
    </lineage>
</organism>
<dbReference type="Proteomes" id="UP001497525">
    <property type="component" value="Unassembled WGS sequence"/>
</dbReference>